<feature type="non-terminal residue" evidence="1">
    <location>
        <position position="55"/>
    </location>
</feature>
<name>A0AAV1QUQ0_9ROSI</name>
<accession>A0AAV1QUQ0</accession>
<dbReference type="Proteomes" id="UP001314170">
    <property type="component" value="Unassembled WGS sequence"/>
</dbReference>
<organism evidence="1 2">
    <name type="scientific">Dovyalis caffra</name>
    <dbReference type="NCBI Taxonomy" id="77055"/>
    <lineage>
        <taxon>Eukaryota</taxon>
        <taxon>Viridiplantae</taxon>
        <taxon>Streptophyta</taxon>
        <taxon>Embryophyta</taxon>
        <taxon>Tracheophyta</taxon>
        <taxon>Spermatophyta</taxon>
        <taxon>Magnoliopsida</taxon>
        <taxon>eudicotyledons</taxon>
        <taxon>Gunneridae</taxon>
        <taxon>Pentapetalae</taxon>
        <taxon>rosids</taxon>
        <taxon>fabids</taxon>
        <taxon>Malpighiales</taxon>
        <taxon>Salicaceae</taxon>
        <taxon>Flacourtieae</taxon>
        <taxon>Dovyalis</taxon>
    </lineage>
</organism>
<comment type="caution">
    <text evidence="1">The sequence shown here is derived from an EMBL/GenBank/DDBJ whole genome shotgun (WGS) entry which is preliminary data.</text>
</comment>
<sequence length="55" mass="6188">MKGAGFSITVSSSVGLLRSISRKLVTLNKNKEFLKKKQPVRWKAIKDSALELEKK</sequence>
<reference evidence="1 2" key="1">
    <citation type="submission" date="2024-01" db="EMBL/GenBank/DDBJ databases">
        <authorList>
            <person name="Waweru B."/>
        </authorList>
    </citation>
    <scope>NUCLEOTIDE SEQUENCE [LARGE SCALE GENOMIC DNA]</scope>
</reference>
<proteinExistence type="predicted"/>
<evidence type="ECO:0000313" key="1">
    <source>
        <dbReference type="EMBL" id="CAK7324404.1"/>
    </source>
</evidence>
<dbReference type="AlphaFoldDB" id="A0AAV1QUQ0"/>
<gene>
    <name evidence="1" type="ORF">DCAF_LOCUS2049</name>
</gene>
<protein>
    <submittedName>
        <fullName evidence="1">Uncharacterized protein</fullName>
    </submittedName>
</protein>
<keyword evidence="2" id="KW-1185">Reference proteome</keyword>
<evidence type="ECO:0000313" key="2">
    <source>
        <dbReference type="Proteomes" id="UP001314170"/>
    </source>
</evidence>
<dbReference type="EMBL" id="CAWUPB010000319">
    <property type="protein sequence ID" value="CAK7324404.1"/>
    <property type="molecule type" value="Genomic_DNA"/>
</dbReference>